<evidence type="ECO:0000256" key="2">
    <source>
        <dbReference type="SAM" id="SignalP"/>
    </source>
</evidence>
<reference evidence="5" key="1">
    <citation type="submission" date="2015-04" db="EMBL/GenBank/DDBJ databases">
        <authorList>
            <person name="Mushtaq Mamoona"/>
        </authorList>
    </citation>
    <scope>NUCLEOTIDE SEQUENCE [LARGE SCALE GENOMIC DNA]</scope>
    <source>
        <strain evidence="5">AN4859/03</strain>
    </source>
</reference>
<dbReference type="Gene3D" id="3.40.50.360">
    <property type="match status" value="1"/>
</dbReference>
<evidence type="ECO:0000313" key="4">
    <source>
        <dbReference type="EMBL" id="CRF33342.1"/>
    </source>
</evidence>
<feature type="chain" id="PRO_5005194677" evidence="2">
    <location>
        <begin position="26"/>
        <end position="185"/>
    </location>
</feature>
<evidence type="ECO:0000259" key="3">
    <source>
        <dbReference type="Pfam" id="PF12682"/>
    </source>
</evidence>
<dbReference type="PANTHER" id="PTHR39201:SF1">
    <property type="entry name" value="FLAVODOXIN-LIKE DOMAIN-CONTAINING PROTEIN"/>
    <property type="match status" value="1"/>
</dbReference>
<sequence>MKKIIKTILMSLLISSTLLIGGLNAQSSKTLIVYFSWGGNTRTAANMIKNLTQADIFEVKTVEAYPSSYNDTVNQARKEQNDDFLPKLSANINNLANYDTIILCYPNWWGTIPQAVKQLLLTHDFSGKKIAPLCTHGGSRMGRSVTDITSLCPNSTILEGLSISGGSVNSSENNIKNWLENINIL</sequence>
<organism evidence="4 5">
    <name type="scientific">Brachyspira suanatina</name>
    <dbReference type="NCBI Taxonomy" id="381802"/>
    <lineage>
        <taxon>Bacteria</taxon>
        <taxon>Pseudomonadati</taxon>
        <taxon>Spirochaetota</taxon>
        <taxon>Spirochaetia</taxon>
        <taxon>Brachyspirales</taxon>
        <taxon>Brachyspiraceae</taxon>
        <taxon>Brachyspira</taxon>
    </lineage>
</organism>
<gene>
    <name evidence="4" type="ORF">BRSU_1387</name>
</gene>
<protein>
    <submittedName>
        <fullName evidence="4">Flavodoxin</fullName>
    </submittedName>
</protein>
<accession>A0A0G4K6S4</accession>
<dbReference type="EMBL" id="CVLB01000001">
    <property type="protein sequence ID" value="CRF33342.1"/>
    <property type="molecule type" value="Genomic_DNA"/>
</dbReference>
<evidence type="ECO:0000256" key="1">
    <source>
        <dbReference type="ARBA" id="ARBA00001917"/>
    </source>
</evidence>
<dbReference type="InterPro" id="IPR029039">
    <property type="entry name" value="Flavoprotein-like_sf"/>
</dbReference>
<keyword evidence="2" id="KW-0732">Signal</keyword>
<comment type="cofactor">
    <cofactor evidence="1">
        <name>FMN</name>
        <dbReference type="ChEBI" id="CHEBI:58210"/>
    </cofactor>
</comment>
<dbReference type="GO" id="GO:0010181">
    <property type="term" value="F:FMN binding"/>
    <property type="evidence" value="ECO:0007669"/>
    <property type="project" value="InterPro"/>
</dbReference>
<dbReference type="InterPro" id="IPR008254">
    <property type="entry name" value="Flavodoxin/NO_synth"/>
</dbReference>
<dbReference type="SUPFAM" id="SSF52218">
    <property type="entry name" value="Flavoproteins"/>
    <property type="match status" value="1"/>
</dbReference>
<dbReference type="GO" id="GO:0009055">
    <property type="term" value="F:electron transfer activity"/>
    <property type="evidence" value="ECO:0007669"/>
    <property type="project" value="InterPro"/>
</dbReference>
<dbReference type="PROSITE" id="PS00201">
    <property type="entry name" value="FLAVODOXIN"/>
    <property type="match status" value="1"/>
</dbReference>
<name>A0A0G4K6S4_9SPIR</name>
<evidence type="ECO:0000313" key="5">
    <source>
        <dbReference type="Proteomes" id="UP000043763"/>
    </source>
</evidence>
<dbReference type="InterPro" id="IPR001226">
    <property type="entry name" value="Flavodoxin_CS"/>
</dbReference>
<dbReference type="Proteomes" id="UP000043763">
    <property type="component" value="Unassembled WGS sequence"/>
</dbReference>
<dbReference type="RefSeq" id="WP_048594555.1">
    <property type="nucleotide sequence ID" value="NZ_CVLB01000001.1"/>
</dbReference>
<dbReference type="OrthoDB" id="9806505at2"/>
<feature type="domain" description="Flavodoxin-like" evidence="3">
    <location>
        <begin position="29"/>
        <end position="182"/>
    </location>
</feature>
<dbReference type="PANTHER" id="PTHR39201">
    <property type="entry name" value="EXPORTED PROTEIN-RELATED"/>
    <property type="match status" value="1"/>
</dbReference>
<proteinExistence type="predicted"/>
<feature type="signal peptide" evidence="2">
    <location>
        <begin position="1"/>
        <end position="25"/>
    </location>
</feature>
<keyword evidence="5" id="KW-1185">Reference proteome</keyword>
<dbReference type="AlphaFoldDB" id="A0A0G4K6S4"/>
<dbReference type="Pfam" id="PF12682">
    <property type="entry name" value="Flavodoxin_4"/>
    <property type="match status" value="1"/>
</dbReference>